<dbReference type="Pfam" id="PF22963">
    <property type="entry name" value="Ig_NUP210_3rd"/>
    <property type="match status" value="1"/>
</dbReference>
<accession>A0A3M7RAK3</accession>
<name>A0A3M7RAK3_BRAPC</name>
<dbReference type="InterPro" id="IPR055096">
    <property type="entry name" value="Ig_NUP210_1st"/>
</dbReference>
<feature type="domain" description="NUP210 Ig-like" evidence="3">
    <location>
        <begin position="251"/>
        <end position="349"/>
    </location>
</feature>
<evidence type="ECO:0000259" key="7">
    <source>
        <dbReference type="Pfam" id="PF24935"/>
    </source>
</evidence>
<feature type="domain" description="NUP210 Ig-like" evidence="4">
    <location>
        <begin position="23"/>
        <end position="125"/>
    </location>
</feature>
<reference evidence="9 10" key="1">
    <citation type="journal article" date="2018" name="Sci. Rep.">
        <title>Genomic signatures of local adaptation to the degree of environmental predictability in rotifers.</title>
        <authorList>
            <person name="Franch-Gras L."/>
            <person name="Hahn C."/>
            <person name="Garcia-Roger E.M."/>
            <person name="Carmona M.J."/>
            <person name="Serra M."/>
            <person name="Gomez A."/>
        </authorList>
    </citation>
    <scope>NUCLEOTIDE SEQUENCE [LARGE SCALE GENOMIC DNA]</scope>
    <source>
        <strain evidence="9">HYR1</strain>
    </source>
</reference>
<dbReference type="InterPro" id="IPR056897">
    <property type="entry name" value="Ig_NUP210_4th"/>
</dbReference>
<protein>
    <submittedName>
        <fullName evidence="9">Nuclear pore membrane glycoprotein</fullName>
    </submittedName>
</protein>
<feature type="domain" description="NUP210 Ig-like" evidence="6">
    <location>
        <begin position="794"/>
        <end position="862"/>
    </location>
</feature>
<feature type="chain" id="PRO_5018172241" evidence="2">
    <location>
        <begin position="21"/>
        <end position="1820"/>
    </location>
</feature>
<feature type="domain" description="NUP210 Ig-like" evidence="5">
    <location>
        <begin position="135"/>
        <end position="238"/>
    </location>
</feature>
<evidence type="ECO:0000259" key="5">
    <source>
        <dbReference type="Pfam" id="PF22969"/>
    </source>
</evidence>
<evidence type="ECO:0000256" key="1">
    <source>
        <dbReference type="SAM" id="Phobius"/>
    </source>
</evidence>
<dbReference type="InterPro" id="IPR056898">
    <property type="entry name" value="Ig_NUP210_6th"/>
</dbReference>
<evidence type="ECO:0000259" key="8">
    <source>
        <dbReference type="Pfam" id="PF24991"/>
    </source>
</evidence>
<evidence type="ECO:0000259" key="3">
    <source>
        <dbReference type="Pfam" id="PF22963"/>
    </source>
</evidence>
<sequence length="1820" mass="207714">MKLYIITLTEIIFILSSVKANSYRLNVPKILLPFYSSKITNFTLEAKSELEPDTDDLCFTWSSSRPDIVSITPIYENRNAKFNGYDCSHRAIVSALSKHSQRMTSIIFAKDIKTNKLIRCDVIVDQIHSIRIKHTTTHLYLEDSPESLTAEALDSESNTFTSIDGLPFEWKVFNDETTFDDSRNVLRIAKFIDSEYEVSDSIKQLESLGLHGHKILIEGLKTGSANVQAKLIDPFYKDFLKTPPVRLMVVANILIEPSYPVYLLRGTSIRYSVYLIKQTSVEKISLPSQQYYFESENKSVAKFDLTGCQLMANQLGTTEIILVDRNMDEKLFKDQNIGLKPPSVLVHVVQAEYLVFFLKNWRSWILESGREYEIEILLHTKDDNLIYSADNLRIESEFPKFSVRDRSQNGSYVVAKTLEKGVTLIKGLLKEKSKVMVVEPVGIFLDPCPVEALVKSRLEINVKMNGLMQDGSMVSINDCSKISFNVSIQDETVFKYIEVVAADRMGENCAKIILDAEKVGKSLIQVFYGELKSQEMKIFSLSQLTSLKKNLLLTKSSSYLFSLSDGPFLNSDIHSYVSEFRINPHHLVNVEHLEHDSLASKYTYKITCLDTNDFENEIEFTIWNKATSQNKCPMKFKYKLVVRCRSPKILDLSQLFVNNDDSEQEVYSGIKWNCPIKLNSKFAVANLNRDLNIQLLVKDSSGKEFDNFTSLKSVWKFDSHFISKPKEVKFLNLKPLDQNTLAKETNFGYHTLFYQSLVPNKRAGETKIELKLYTDKNNYLENFLNIRFVNDVRVEPSQLVLFNHPSNIQQLKLFDGSGYFHAEVESKEKNLLKINHIWDSGIQVSPLTNNGLCFINVFDYCMPPQSFDLAKDEFSWEPTARSSVKVAGINSILVNYEDDKVQEGQQIKIFVQIVDASGNFIQSNYFKLMNLEAKIDSDLSLFKIESSNELTEPENTGLFILTGLKPGFLNIRFEAKSDSNIIKSTEKTLEIFEPIRVEPKMVELILGTDYQIKYTGGPVLARDMNIKFEIMDDYKFIEINQVGLVKATALGTCHVSVKFTNTKKLYTQDSVEFRIVEAKFAKIRSPLTSVKSGNKFPVHILLNNLNPLYFATSKNIQYKWSVNDVALAEILRNDGFSVHVITKEPGLLKISVSVFYMDKEFLDSVEVKIFAPAIFSNFGQQVPPDNIILATAKTMLQLRTNYDSLSSEIKYSLQFGMEENGCSDSKVQISGDGLLKITDPRTECHVGLQTRVHFESKIKEISYRMIEFDDQKLSVSYHDNLGDEFYVVNTKNSLTTNRNDLNIFGTDDSISFLTQSKDNSFQMRRLNDGFLLMELSANYQSDFIGLETKHLPQRVQEKYIGDLICNHTAQSSPIIKSVKSSCCYIGVAFEPGSIVLDNNREYLVRDLDRVYFLNENNILTNAHKFHDSQKSSNFVEFTANPDKTGAECSNEFECVFTAELSPFECQASLYNTKNEHINHLDRLIKTEVSFKNKNWICKINFAPSSDSELYDLMSNYLDKSNRLSHLDQEPNKIKIDVKSKNALSDLTDSKSHIFKFTPAFSLKTKIIELSLSGNSHSNLVIKAASFTKANLIVSTNVPSLIRIEEMSAKDFTIIFDIEKIDSRLNLDEFVRILQINHGNLYVQVLDTLTQQVEQIPIKFGSADLSVLDIYKTGQLLDKTKSLFSFTPNAMTQFLILLLLIFICILLYYKLNPPVPTKHTSPHSPVDRPSSMSSFNPYQYFTQSVNSSPTQRSRIQTPFNRSFDSDQMAPEPRLFSTNTNESYLSIEENIKRKKRLHVDLLKKMFVGAMCKLLPQEELAIY</sequence>
<keyword evidence="1" id="KW-0812">Transmembrane</keyword>
<dbReference type="Pfam" id="PF24902">
    <property type="entry name" value="Ig_NUP210_9th"/>
    <property type="match status" value="1"/>
</dbReference>
<dbReference type="Pfam" id="PF22967">
    <property type="entry name" value="Ig_NUP210_1st"/>
    <property type="match status" value="1"/>
</dbReference>
<keyword evidence="1" id="KW-1133">Transmembrane helix</keyword>
<dbReference type="InterPro" id="IPR055098">
    <property type="entry name" value="Ig_NUP210_3rd"/>
</dbReference>
<feature type="transmembrane region" description="Helical" evidence="1">
    <location>
        <begin position="1689"/>
        <end position="1708"/>
    </location>
</feature>
<evidence type="ECO:0000259" key="6">
    <source>
        <dbReference type="Pfam" id="PF24902"/>
    </source>
</evidence>
<evidence type="ECO:0000313" key="9">
    <source>
        <dbReference type="EMBL" id="RNA20580.1"/>
    </source>
</evidence>
<evidence type="ECO:0000256" key="2">
    <source>
        <dbReference type="SAM" id="SignalP"/>
    </source>
</evidence>
<dbReference type="Pfam" id="PF22969">
    <property type="entry name" value="Ig_NUP210_2nd"/>
    <property type="match status" value="1"/>
</dbReference>
<dbReference type="InterPro" id="IPR055097">
    <property type="entry name" value="Ig_NUP210_2nd"/>
</dbReference>
<comment type="caution">
    <text evidence="9">The sequence shown here is derived from an EMBL/GenBank/DDBJ whole genome shotgun (WGS) entry which is preliminary data.</text>
</comment>
<dbReference type="EMBL" id="REGN01003816">
    <property type="protein sequence ID" value="RNA20580.1"/>
    <property type="molecule type" value="Genomic_DNA"/>
</dbReference>
<organism evidence="9 10">
    <name type="scientific">Brachionus plicatilis</name>
    <name type="common">Marine rotifer</name>
    <name type="synonym">Brachionus muelleri</name>
    <dbReference type="NCBI Taxonomy" id="10195"/>
    <lineage>
        <taxon>Eukaryota</taxon>
        <taxon>Metazoa</taxon>
        <taxon>Spiralia</taxon>
        <taxon>Gnathifera</taxon>
        <taxon>Rotifera</taxon>
        <taxon>Eurotatoria</taxon>
        <taxon>Monogononta</taxon>
        <taxon>Pseudotrocha</taxon>
        <taxon>Ploima</taxon>
        <taxon>Brachionidae</taxon>
        <taxon>Brachionus</taxon>
    </lineage>
</organism>
<feature type="domain" description="NUP210 Ig-like" evidence="7">
    <location>
        <begin position="445"/>
        <end position="528"/>
    </location>
</feature>
<feature type="signal peptide" evidence="2">
    <location>
        <begin position="1"/>
        <end position="20"/>
    </location>
</feature>
<dbReference type="PANTHER" id="PTHR23019:SF0">
    <property type="entry name" value="NUCLEAR PORE MEMBRANE GLYCOPROTEIN 210"/>
    <property type="match status" value="1"/>
</dbReference>
<keyword evidence="10" id="KW-1185">Reference proteome</keyword>
<dbReference type="GO" id="GO:0005643">
    <property type="term" value="C:nuclear pore"/>
    <property type="evidence" value="ECO:0007669"/>
    <property type="project" value="TreeGrafter"/>
</dbReference>
<dbReference type="InterPro" id="IPR045197">
    <property type="entry name" value="NUP210-like"/>
</dbReference>
<dbReference type="Pfam" id="PF24935">
    <property type="entry name" value="Ig_NUP210_6th"/>
    <property type="match status" value="1"/>
</dbReference>
<feature type="domain" description="NUP210 fourth Ig-like" evidence="8">
    <location>
        <begin position="363"/>
        <end position="430"/>
    </location>
</feature>
<keyword evidence="2" id="KW-0732">Signal</keyword>
<proteinExistence type="predicted"/>
<dbReference type="Pfam" id="PF24991">
    <property type="entry name" value="Ig_NUP210_4th"/>
    <property type="match status" value="1"/>
</dbReference>
<dbReference type="Proteomes" id="UP000276133">
    <property type="component" value="Unassembled WGS sequence"/>
</dbReference>
<dbReference type="OrthoDB" id="361283at2759"/>
<dbReference type="STRING" id="10195.A0A3M7RAK3"/>
<dbReference type="PANTHER" id="PTHR23019">
    <property type="entry name" value="NUCLEAR PORE MEMBRANE GLYCOPROTEIN GP210-RELATED"/>
    <property type="match status" value="1"/>
</dbReference>
<dbReference type="InterPro" id="IPR056899">
    <property type="entry name" value="Ig_NUP210_9th"/>
</dbReference>
<gene>
    <name evidence="9" type="ORF">BpHYR1_013762</name>
</gene>
<evidence type="ECO:0000313" key="10">
    <source>
        <dbReference type="Proteomes" id="UP000276133"/>
    </source>
</evidence>
<evidence type="ECO:0000259" key="4">
    <source>
        <dbReference type="Pfam" id="PF22967"/>
    </source>
</evidence>
<keyword evidence="1" id="KW-0472">Membrane</keyword>